<dbReference type="InterPro" id="IPR053392">
    <property type="entry name" value="Transposase_IS30-like"/>
</dbReference>
<accession>A0A4Q0VF64</accession>
<evidence type="ECO:0000256" key="1">
    <source>
        <dbReference type="SAM" id="MobiDB-lite"/>
    </source>
</evidence>
<dbReference type="InterPro" id="IPR012337">
    <property type="entry name" value="RNaseH-like_sf"/>
</dbReference>
<keyword evidence="3" id="KW-1185">Reference proteome</keyword>
<dbReference type="Proteomes" id="UP000290602">
    <property type="component" value="Unassembled WGS sequence"/>
</dbReference>
<dbReference type="RefSeq" id="WP_129033364.1">
    <property type="nucleotide sequence ID" value="NZ_CP059603.1"/>
</dbReference>
<dbReference type="GO" id="GO:0004803">
    <property type="term" value="F:transposase activity"/>
    <property type="evidence" value="ECO:0007669"/>
    <property type="project" value="TreeGrafter"/>
</dbReference>
<protein>
    <submittedName>
        <fullName evidence="2">IS30 family transposase</fullName>
    </submittedName>
</protein>
<comment type="caution">
    <text evidence="2">The sequence shown here is derived from an EMBL/GenBank/DDBJ whole genome shotgun (WGS) entry which is preliminary data.</text>
</comment>
<organism evidence="2 3">
    <name type="scientific">Levilactobacillus suantsaii</name>
    <dbReference type="NCBI Taxonomy" id="2292255"/>
    <lineage>
        <taxon>Bacteria</taxon>
        <taxon>Bacillati</taxon>
        <taxon>Bacillota</taxon>
        <taxon>Bacilli</taxon>
        <taxon>Lactobacillales</taxon>
        <taxon>Lactobacillaceae</taxon>
        <taxon>Levilactobacillus</taxon>
    </lineage>
</organism>
<dbReference type="PANTHER" id="PTHR10948:SF23">
    <property type="entry name" value="TRANSPOSASE INSI FOR INSERTION SEQUENCE ELEMENT IS30A-RELATED"/>
    <property type="match status" value="1"/>
</dbReference>
<dbReference type="PANTHER" id="PTHR10948">
    <property type="entry name" value="TRANSPOSASE"/>
    <property type="match status" value="1"/>
</dbReference>
<dbReference type="GO" id="GO:0032196">
    <property type="term" value="P:transposition"/>
    <property type="evidence" value="ECO:0007669"/>
    <property type="project" value="TreeGrafter"/>
</dbReference>
<feature type="region of interest" description="Disordered" evidence="1">
    <location>
        <begin position="1"/>
        <end position="29"/>
    </location>
</feature>
<proteinExistence type="predicted"/>
<dbReference type="SUPFAM" id="SSF53098">
    <property type="entry name" value="Ribonuclease H-like"/>
    <property type="match status" value="1"/>
</dbReference>
<dbReference type="AlphaFoldDB" id="A0A4Q0VF64"/>
<dbReference type="GO" id="GO:0003676">
    <property type="term" value="F:nucleic acid binding"/>
    <property type="evidence" value="ECO:0007669"/>
    <property type="project" value="InterPro"/>
</dbReference>
<evidence type="ECO:0000313" key="3">
    <source>
        <dbReference type="Proteomes" id="UP000290602"/>
    </source>
</evidence>
<gene>
    <name evidence="2" type="ORF">DXH47_11105</name>
</gene>
<dbReference type="NCBIfam" id="NF033563">
    <property type="entry name" value="transpos_IS30"/>
    <property type="match status" value="1"/>
</dbReference>
<dbReference type="PROSITE" id="PS50994">
    <property type="entry name" value="INTEGRASE"/>
    <property type="match status" value="1"/>
</dbReference>
<name>A0A4Q0VF64_9LACO</name>
<reference evidence="2 3" key="1">
    <citation type="submission" date="2018-08" db="EMBL/GenBank/DDBJ databases">
        <title>Lactobacillus suantsai sp. nov., isolated from traditional fermented suan-tsai in Taiwan.</title>
        <authorList>
            <person name="Huang C.-H."/>
        </authorList>
    </citation>
    <scope>NUCLEOTIDE SEQUENCE [LARGE SCALE GENOMIC DNA]</scope>
    <source>
        <strain evidence="2 3">BCRC 12945</strain>
    </source>
</reference>
<feature type="compositionally biased region" description="Basic and acidic residues" evidence="1">
    <location>
        <begin position="1"/>
        <end position="10"/>
    </location>
</feature>
<dbReference type="InterPro" id="IPR036397">
    <property type="entry name" value="RNaseH_sf"/>
</dbReference>
<dbReference type="InterPro" id="IPR001584">
    <property type="entry name" value="Integrase_cat-core"/>
</dbReference>
<dbReference type="OrthoDB" id="9781678at2"/>
<dbReference type="Gene3D" id="3.30.420.10">
    <property type="entry name" value="Ribonuclease H-like superfamily/Ribonuclease H"/>
    <property type="match status" value="1"/>
</dbReference>
<sequence>MKQRYGDKAKATSPWASTSPRNHRAGDRKHWEPKVDYISIHERPTFINKRKRIGDWELDTVQGKVGGEVLVTAVDRLTRYVLITKAARKDSESVNNALLKMFLQIPKEFVHSITPNHGTEFLKLGSIRDDLDVTIYWPDPYSPEQLGTNENTNSLIRGYFPKNQSLSLQTVEEVKRCQWKLKHRPKRAPGYRTPAKILFDKVLHLV</sequence>
<dbReference type="GO" id="GO:0015074">
    <property type="term" value="P:DNA integration"/>
    <property type="evidence" value="ECO:0007669"/>
    <property type="project" value="InterPro"/>
</dbReference>
<dbReference type="GO" id="GO:0005829">
    <property type="term" value="C:cytosol"/>
    <property type="evidence" value="ECO:0007669"/>
    <property type="project" value="TreeGrafter"/>
</dbReference>
<dbReference type="InterPro" id="IPR051917">
    <property type="entry name" value="Transposase-Integrase"/>
</dbReference>
<evidence type="ECO:0000313" key="2">
    <source>
        <dbReference type="EMBL" id="RXI76051.1"/>
    </source>
</evidence>
<dbReference type="EMBL" id="QXIL01000037">
    <property type="protein sequence ID" value="RXI76051.1"/>
    <property type="molecule type" value="Genomic_DNA"/>
</dbReference>